<evidence type="ECO:0000256" key="1">
    <source>
        <dbReference type="SAM" id="MobiDB-lite"/>
    </source>
</evidence>
<feature type="region of interest" description="Disordered" evidence="1">
    <location>
        <begin position="1"/>
        <end position="20"/>
    </location>
</feature>
<name>A0A8H7ET12_9FUNG</name>
<feature type="compositionally biased region" description="Low complexity" evidence="1">
    <location>
        <begin position="40"/>
        <end position="55"/>
    </location>
</feature>
<feature type="compositionally biased region" description="Polar residues" evidence="1">
    <location>
        <begin position="1"/>
        <end position="11"/>
    </location>
</feature>
<dbReference type="GO" id="GO:0008654">
    <property type="term" value="P:phospholipid biosynthetic process"/>
    <property type="evidence" value="ECO:0007669"/>
    <property type="project" value="TreeGrafter"/>
</dbReference>
<comment type="caution">
    <text evidence="2">The sequence shown here is derived from an EMBL/GenBank/DDBJ whole genome shotgun (WGS) entry which is preliminary data.</text>
</comment>
<dbReference type="PANTHER" id="PTHR38406:SF1">
    <property type="entry name" value="TRANSCRIPTIONAL REPRESSOR OPI1"/>
    <property type="match status" value="1"/>
</dbReference>
<dbReference type="GO" id="GO:0005634">
    <property type="term" value="C:nucleus"/>
    <property type="evidence" value="ECO:0007669"/>
    <property type="project" value="TreeGrafter"/>
</dbReference>
<reference evidence="2" key="1">
    <citation type="submission" date="2020-01" db="EMBL/GenBank/DDBJ databases">
        <title>Genome Sequencing of Three Apophysomyces-Like Fungal Strains Confirms a Novel Fungal Genus in the Mucoromycota with divergent Burkholderia-like Endosymbiotic Bacteria.</title>
        <authorList>
            <person name="Stajich J.E."/>
            <person name="Macias A.M."/>
            <person name="Carter-House D."/>
            <person name="Lovett B."/>
            <person name="Kasson L.R."/>
            <person name="Berry K."/>
            <person name="Grigoriev I."/>
            <person name="Chang Y."/>
            <person name="Spatafora J."/>
            <person name="Kasson M.T."/>
        </authorList>
    </citation>
    <scope>NUCLEOTIDE SEQUENCE</scope>
    <source>
        <strain evidence="2">NRRL A-21654</strain>
    </source>
</reference>
<feature type="compositionally biased region" description="Low complexity" evidence="1">
    <location>
        <begin position="82"/>
        <end position="94"/>
    </location>
</feature>
<dbReference type="Pfam" id="PF08618">
    <property type="entry name" value="Opi1"/>
    <property type="match status" value="2"/>
</dbReference>
<organism evidence="2 3">
    <name type="scientific">Apophysomyces ossiformis</name>
    <dbReference type="NCBI Taxonomy" id="679940"/>
    <lineage>
        <taxon>Eukaryota</taxon>
        <taxon>Fungi</taxon>
        <taxon>Fungi incertae sedis</taxon>
        <taxon>Mucoromycota</taxon>
        <taxon>Mucoromycotina</taxon>
        <taxon>Mucoromycetes</taxon>
        <taxon>Mucorales</taxon>
        <taxon>Mucorineae</taxon>
        <taxon>Mucoraceae</taxon>
        <taxon>Apophysomyces</taxon>
    </lineage>
</organism>
<dbReference type="OrthoDB" id="2441642at2759"/>
<evidence type="ECO:0000313" key="3">
    <source>
        <dbReference type="Proteomes" id="UP000605846"/>
    </source>
</evidence>
<evidence type="ECO:0000313" key="2">
    <source>
        <dbReference type="EMBL" id="KAF7730182.1"/>
    </source>
</evidence>
<dbReference type="PANTHER" id="PTHR38406">
    <property type="entry name" value="TRANSCRIPTIONAL REPRESSOR OPI1"/>
    <property type="match status" value="1"/>
</dbReference>
<dbReference type="Proteomes" id="UP000605846">
    <property type="component" value="Unassembled WGS sequence"/>
</dbReference>
<dbReference type="GO" id="GO:0006357">
    <property type="term" value="P:regulation of transcription by RNA polymerase II"/>
    <property type="evidence" value="ECO:0007669"/>
    <property type="project" value="TreeGrafter"/>
</dbReference>
<dbReference type="AlphaFoldDB" id="A0A8H7ET12"/>
<dbReference type="InterPro" id="IPR013927">
    <property type="entry name" value="TF_Opi1_Ccg-8"/>
</dbReference>
<proteinExistence type="predicted"/>
<dbReference type="GO" id="GO:0030968">
    <property type="term" value="P:endoplasmic reticulum unfolded protein response"/>
    <property type="evidence" value="ECO:0007669"/>
    <property type="project" value="TreeGrafter"/>
</dbReference>
<feature type="region of interest" description="Disordered" evidence="1">
    <location>
        <begin position="33"/>
        <end position="95"/>
    </location>
</feature>
<dbReference type="GO" id="GO:0005783">
    <property type="term" value="C:endoplasmic reticulum"/>
    <property type="evidence" value="ECO:0007669"/>
    <property type="project" value="TreeGrafter"/>
</dbReference>
<dbReference type="EMBL" id="JABAYA010000018">
    <property type="protein sequence ID" value="KAF7730182.1"/>
    <property type="molecule type" value="Genomic_DNA"/>
</dbReference>
<gene>
    <name evidence="2" type="ORF">EC973_002790</name>
</gene>
<accession>A0A8H7ET12</accession>
<protein>
    <submittedName>
        <fullName evidence="2">Uncharacterized protein</fullName>
    </submittedName>
</protein>
<dbReference type="GO" id="GO:0003714">
    <property type="term" value="F:transcription corepressor activity"/>
    <property type="evidence" value="ECO:0007669"/>
    <property type="project" value="InterPro"/>
</dbReference>
<keyword evidence="3" id="KW-1185">Reference proteome</keyword>
<sequence>MSITQLCNVNPTHRPEQDDQDVKIAAEALGSMARANQTMTLPPLTTYSAPSTTPSSPLPTPTSSNRYSFSSDSTQDDEKQQQQHQQQQQQQQQQPFMHRVSNLPLVNTALRAYESSKQSSSVVKYGAEMVESFAAPIYDKFGKRALSGSTEDWGCKQADKSEEHYFTQIPRQDQEEEDAALAAASALARASLRDNHERDFRRRRVEDSRDEPFITKPASARHRPQTHTRSRWQQIVMHAGSAAGSTAAVVSEESMKCLRYCLSWLEYATQHIDQQMNILRNFLVSLATGSSNEKAVASPSSAASTLASIKKEIVDTLRKVVDVVSKYAGSGLPEQAKASVRAFILALPSRWAVLNTTSSATPNPGAPVDPQVHETSIKLLNFGGESIEMLTSVATVFSDTIERAELWLERLRVVGVKKETPLEPVDEHKTEQMDLN</sequence>